<keyword evidence="2 3" id="KW-0802">TPR repeat</keyword>
<dbReference type="InterPro" id="IPR019734">
    <property type="entry name" value="TPR_rpt"/>
</dbReference>
<dbReference type="SMART" id="SM00028">
    <property type="entry name" value="TPR"/>
    <property type="match status" value="2"/>
</dbReference>
<evidence type="ECO:0000313" key="4">
    <source>
        <dbReference type="EMBL" id="CAF1520126.1"/>
    </source>
</evidence>
<dbReference type="Pfam" id="PF13424">
    <property type="entry name" value="TPR_12"/>
    <property type="match status" value="1"/>
</dbReference>
<sequence length="119" mass="13478">MGKYKEAERFYKQLLNSLKENDPRISKCYTSLGTIRREKADFSGAYSYYNKALEFNLRLISPDQMVIAKDYMNIGLVLKDIADYDQALENLTKALNLLLSTAGGDNLTTANVYHNIGLV</sequence>
<comment type="caution">
    <text evidence="4">The sequence shown here is derived from an EMBL/GenBank/DDBJ whole genome shotgun (WGS) entry which is preliminary data.</text>
</comment>
<evidence type="ECO:0000256" key="1">
    <source>
        <dbReference type="ARBA" id="ARBA00022737"/>
    </source>
</evidence>
<gene>
    <name evidence="4" type="ORF">ZHD862_LOCUS38334</name>
</gene>
<feature type="non-terminal residue" evidence="4">
    <location>
        <position position="119"/>
    </location>
</feature>
<dbReference type="AlphaFoldDB" id="A0A815UHZ1"/>
<evidence type="ECO:0000256" key="2">
    <source>
        <dbReference type="ARBA" id="ARBA00022803"/>
    </source>
</evidence>
<dbReference type="Pfam" id="PF13176">
    <property type="entry name" value="TPR_7"/>
    <property type="match status" value="1"/>
</dbReference>
<dbReference type="SUPFAM" id="SSF48452">
    <property type="entry name" value="TPR-like"/>
    <property type="match status" value="1"/>
</dbReference>
<keyword evidence="1" id="KW-0677">Repeat</keyword>
<protein>
    <recommendedName>
        <fullName evidence="6">Tetratricopeptide repeat protein</fullName>
    </recommendedName>
</protein>
<dbReference type="EMBL" id="CAJNOT010008691">
    <property type="protein sequence ID" value="CAF1520126.1"/>
    <property type="molecule type" value="Genomic_DNA"/>
</dbReference>
<dbReference type="PANTHER" id="PTHR45641:SF1">
    <property type="entry name" value="AAA+ ATPASE DOMAIN-CONTAINING PROTEIN"/>
    <property type="match status" value="1"/>
</dbReference>
<evidence type="ECO:0000313" key="5">
    <source>
        <dbReference type="Proteomes" id="UP000663864"/>
    </source>
</evidence>
<evidence type="ECO:0000256" key="3">
    <source>
        <dbReference type="PROSITE-ProRule" id="PRU00339"/>
    </source>
</evidence>
<dbReference type="Pfam" id="PF13181">
    <property type="entry name" value="TPR_8"/>
    <property type="match status" value="1"/>
</dbReference>
<evidence type="ECO:0008006" key="6">
    <source>
        <dbReference type="Google" id="ProtNLM"/>
    </source>
</evidence>
<feature type="repeat" description="TPR" evidence="3">
    <location>
        <begin position="68"/>
        <end position="101"/>
    </location>
</feature>
<name>A0A815UHZ1_9BILA</name>
<organism evidence="4 5">
    <name type="scientific">Rotaria sordida</name>
    <dbReference type="NCBI Taxonomy" id="392033"/>
    <lineage>
        <taxon>Eukaryota</taxon>
        <taxon>Metazoa</taxon>
        <taxon>Spiralia</taxon>
        <taxon>Gnathifera</taxon>
        <taxon>Rotifera</taxon>
        <taxon>Eurotatoria</taxon>
        <taxon>Bdelloidea</taxon>
        <taxon>Philodinida</taxon>
        <taxon>Philodinidae</taxon>
        <taxon>Rotaria</taxon>
    </lineage>
</organism>
<dbReference type="PANTHER" id="PTHR45641">
    <property type="entry name" value="TETRATRICOPEPTIDE REPEAT PROTEIN (AFU_ORTHOLOGUE AFUA_6G03870)"/>
    <property type="match status" value="1"/>
</dbReference>
<accession>A0A815UHZ1</accession>
<dbReference type="PROSITE" id="PS50005">
    <property type="entry name" value="TPR"/>
    <property type="match status" value="2"/>
</dbReference>
<proteinExistence type="predicted"/>
<feature type="repeat" description="TPR" evidence="3">
    <location>
        <begin position="26"/>
        <end position="59"/>
    </location>
</feature>
<reference evidence="4" key="1">
    <citation type="submission" date="2021-02" db="EMBL/GenBank/DDBJ databases">
        <authorList>
            <person name="Nowell W R."/>
        </authorList>
    </citation>
    <scope>NUCLEOTIDE SEQUENCE</scope>
</reference>
<dbReference type="Proteomes" id="UP000663864">
    <property type="component" value="Unassembled WGS sequence"/>
</dbReference>
<dbReference type="Gene3D" id="1.25.40.10">
    <property type="entry name" value="Tetratricopeptide repeat domain"/>
    <property type="match status" value="1"/>
</dbReference>
<dbReference type="InterPro" id="IPR011990">
    <property type="entry name" value="TPR-like_helical_dom_sf"/>
</dbReference>